<name>A0A9D1Y9A3_9FIRM</name>
<dbReference type="AlphaFoldDB" id="A0A9D1Y9A3"/>
<accession>A0A9D1Y9A3</accession>
<reference evidence="1" key="1">
    <citation type="journal article" date="2021" name="PeerJ">
        <title>Extensive microbial diversity within the chicken gut microbiome revealed by metagenomics and culture.</title>
        <authorList>
            <person name="Gilroy R."/>
            <person name="Ravi A."/>
            <person name="Getino M."/>
            <person name="Pursley I."/>
            <person name="Horton D.L."/>
            <person name="Alikhan N.F."/>
            <person name="Baker D."/>
            <person name="Gharbi K."/>
            <person name="Hall N."/>
            <person name="Watson M."/>
            <person name="Adriaenssens E.M."/>
            <person name="Foster-Nyarko E."/>
            <person name="Jarju S."/>
            <person name="Secka A."/>
            <person name="Antonio M."/>
            <person name="Oren A."/>
            <person name="Chaudhuri R.R."/>
            <person name="La Ragione R."/>
            <person name="Hildebrand F."/>
            <person name="Pallen M.J."/>
        </authorList>
    </citation>
    <scope>NUCLEOTIDE SEQUENCE</scope>
    <source>
        <strain evidence="1">ChiBcec16_6824</strain>
    </source>
</reference>
<evidence type="ECO:0000313" key="1">
    <source>
        <dbReference type="EMBL" id="HIY21643.1"/>
    </source>
</evidence>
<gene>
    <name evidence="1" type="ORF">H9841_07080</name>
</gene>
<reference evidence="1" key="2">
    <citation type="submission" date="2021-04" db="EMBL/GenBank/DDBJ databases">
        <authorList>
            <person name="Gilroy R."/>
        </authorList>
    </citation>
    <scope>NUCLEOTIDE SEQUENCE</scope>
    <source>
        <strain evidence="1">ChiBcec16_6824</strain>
    </source>
</reference>
<comment type="caution">
    <text evidence="1">The sequence shown here is derived from an EMBL/GenBank/DDBJ whole genome shotgun (WGS) entry which is preliminary data.</text>
</comment>
<evidence type="ECO:0000313" key="2">
    <source>
        <dbReference type="Proteomes" id="UP000823868"/>
    </source>
</evidence>
<sequence>MTDPNMSIPDGLLSALPNAQRLLGDQKALESLLQSPDAQALAALLQQQSGAALQQAADAAGRGDTAPLQALVQSLLNSREGAQAAQRLRNDFSGR</sequence>
<proteinExistence type="predicted"/>
<dbReference type="Proteomes" id="UP000823868">
    <property type="component" value="Unassembled WGS sequence"/>
</dbReference>
<organism evidence="1 2">
    <name type="scientific">Candidatus Flavonifractor merdigallinarum</name>
    <dbReference type="NCBI Taxonomy" id="2838589"/>
    <lineage>
        <taxon>Bacteria</taxon>
        <taxon>Bacillati</taxon>
        <taxon>Bacillota</taxon>
        <taxon>Clostridia</taxon>
        <taxon>Eubacteriales</taxon>
        <taxon>Oscillospiraceae</taxon>
        <taxon>Flavonifractor</taxon>
    </lineage>
</organism>
<protein>
    <submittedName>
        <fullName evidence="1">Uncharacterized protein</fullName>
    </submittedName>
</protein>
<dbReference type="EMBL" id="DXDX01000129">
    <property type="protein sequence ID" value="HIY21643.1"/>
    <property type="molecule type" value="Genomic_DNA"/>
</dbReference>